<dbReference type="PROSITE" id="PS51186">
    <property type="entry name" value="GNAT"/>
    <property type="match status" value="1"/>
</dbReference>
<organism evidence="5 6">
    <name type="scientific">Russula ochroleuca</name>
    <dbReference type="NCBI Taxonomy" id="152965"/>
    <lineage>
        <taxon>Eukaryota</taxon>
        <taxon>Fungi</taxon>
        <taxon>Dikarya</taxon>
        <taxon>Basidiomycota</taxon>
        <taxon>Agaricomycotina</taxon>
        <taxon>Agaricomycetes</taxon>
        <taxon>Russulales</taxon>
        <taxon>Russulaceae</taxon>
        <taxon>Russula</taxon>
    </lineage>
</organism>
<evidence type="ECO:0000256" key="2">
    <source>
        <dbReference type="ARBA" id="ARBA00022679"/>
    </source>
</evidence>
<name>A0A9P5MQ61_9AGAM</name>
<dbReference type="PANTHER" id="PTHR10545:SF29">
    <property type="entry name" value="GH14572P-RELATED"/>
    <property type="match status" value="1"/>
</dbReference>
<dbReference type="GO" id="GO:0008080">
    <property type="term" value="F:N-acetyltransferase activity"/>
    <property type="evidence" value="ECO:0007669"/>
    <property type="project" value="UniProtKB-ARBA"/>
</dbReference>
<dbReference type="FunFam" id="3.40.630.30:FF:000064">
    <property type="entry name" value="GNAT family acetyltransferase"/>
    <property type="match status" value="1"/>
</dbReference>
<dbReference type="InterPro" id="IPR000182">
    <property type="entry name" value="GNAT_dom"/>
</dbReference>
<comment type="similarity">
    <text evidence="1">Belongs to the acetyltransferase family.</text>
</comment>
<comment type="caution">
    <text evidence="5">The sequence shown here is derived from an EMBL/GenBank/DDBJ whole genome shotgun (WGS) entry which is preliminary data.</text>
</comment>
<protein>
    <submittedName>
        <fullName evidence="5">Acyl-CoA N-acyltransferase</fullName>
    </submittedName>
</protein>
<dbReference type="InterPro" id="IPR016181">
    <property type="entry name" value="Acyl_CoA_acyltransferase"/>
</dbReference>
<reference evidence="5" key="1">
    <citation type="submission" date="2019-10" db="EMBL/GenBank/DDBJ databases">
        <authorList>
            <consortium name="DOE Joint Genome Institute"/>
            <person name="Kuo A."/>
            <person name="Miyauchi S."/>
            <person name="Kiss E."/>
            <person name="Drula E."/>
            <person name="Kohler A."/>
            <person name="Sanchez-Garcia M."/>
            <person name="Andreopoulos B."/>
            <person name="Barry K.W."/>
            <person name="Bonito G."/>
            <person name="Buee M."/>
            <person name="Carver A."/>
            <person name="Chen C."/>
            <person name="Cichocki N."/>
            <person name="Clum A."/>
            <person name="Culley D."/>
            <person name="Crous P.W."/>
            <person name="Fauchery L."/>
            <person name="Girlanda M."/>
            <person name="Hayes R."/>
            <person name="Keri Z."/>
            <person name="LaButti K."/>
            <person name="Lipzen A."/>
            <person name="Lombard V."/>
            <person name="Magnuson J."/>
            <person name="Maillard F."/>
            <person name="Morin E."/>
            <person name="Murat C."/>
            <person name="Nolan M."/>
            <person name="Ohm R."/>
            <person name="Pangilinan J."/>
            <person name="Pereira M."/>
            <person name="Perotto S."/>
            <person name="Peter M."/>
            <person name="Riley R."/>
            <person name="Sitrit Y."/>
            <person name="Stielow B."/>
            <person name="Szollosi G."/>
            <person name="Zifcakova L."/>
            <person name="Stursova M."/>
            <person name="Spatafora J.W."/>
            <person name="Tedersoo L."/>
            <person name="Vaario L.-M."/>
            <person name="Yamada A."/>
            <person name="Yan M."/>
            <person name="Wang P."/>
            <person name="Xu J."/>
            <person name="Bruns T."/>
            <person name="Baldrian P."/>
            <person name="Vilgalys R."/>
            <person name="Henrissat B."/>
            <person name="Grigoriev I.V."/>
            <person name="Hibbett D."/>
            <person name="Nagy L.G."/>
            <person name="Martin F.M."/>
        </authorList>
    </citation>
    <scope>NUCLEOTIDE SEQUENCE</scope>
    <source>
        <strain evidence="5">Prilba</strain>
    </source>
</reference>
<evidence type="ECO:0000256" key="3">
    <source>
        <dbReference type="ARBA" id="ARBA00023315"/>
    </source>
</evidence>
<gene>
    <name evidence="5" type="ORF">DFH94DRAFT_132386</name>
</gene>
<keyword evidence="3" id="KW-0012">Acyltransferase</keyword>
<keyword evidence="6" id="KW-1185">Reference proteome</keyword>
<evidence type="ECO:0000259" key="4">
    <source>
        <dbReference type="PROSITE" id="PS51186"/>
    </source>
</evidence>
<dbReference type="EMBL" id="WHVB01000017">
    <property type="protein sequence ID" value="KAF8474473.1"/>
    <property type="molecule type" value="Genomic_DNA"/>
</dbReference>
<dbReference type="Pfam" id="PF00583">
    <property type="entry name" value="Acetyltransf_1"/>
    <property type="match status" value="1"/>
</dbReference>
<dbReference type="SUPFAM" id="SSF55729">
    <property type="entry name" value="Acyl-CoA N-acyltransferases (Nat)"/>
    <property type="match status" value="1"/>
</dbReference>
<reference evidence="5" key="2">
    <citation type="journal article" date="2020" name="Nat. Commun.">
        <title>Large-scale genome sequencing of mycorrhizal fungi provides insights into the early evolution of symbiotic traits.</title>
        <authorList>
            <person name="Miyauchi S."/>
            <person name="Kiss E."/>
            <person name="Kuo A."/>
            <person name="Drula E."/>
            <person name="Kohler A."/>
            <person name="Sanchez-Garcia M."/>
            <person name="Morin E."/>
            <person name="Andreopoulos B."/>
            <person name="Barry K.W."/>
            <person name="Bonito G."/>
            <person name="Buee M."/>
            <person name="Carver A."/>
            <person name="Chen C."/>
            <person name="Cichocki N."/>
            <person name="Clum A."/>
            <person name="Culley D."/>
            <person name="Crous P.W."/>
            <person name="Fauchery L."/>
            <person name="Girlanda M."/>
            <person name="Hayes R.D."/>
            <person name="Keri Z."/>
            <person name="LaButti K."/>
            <person name="Lipzen A."/>
            <person name="Lombard V."/>
            <person name="Magnuson J."/>
            <person name="Maillard F."/>
            <person name="Murat C."/>
            <person name="Nolan M."/>
            <person name="Ohm R.A."/>
            <person name="Pangilinan J."/>
            <person name="Pereira M.F."/>
            <person name="Perotto S."/>
            <person name="Peter M."/>
            <person name="Pfister S."/>
            <person name="Riley R."/>
            <person name="Sitrit Y."/>
            <person name="Stielow J.B."/>
            <person name="Szollosi G."/>
            <person name="Zifcakova L."/>
            <person name="Stursova M."/>
            <person name="Spatafora J.W."/>
            <person name="Tedersoo L."/>
            <person name="Vaario L.M."/>
            <person name="Yamada A."/>
            <person name="Yan M."/>
            <person name="Wang P."/>
            <person name="Xu J."/>
            <person name="Bruns T."/>
            <person name="Baldrian P."/>
            <person name="Vilgalys R."/>
            <person name="Dunand C."/>
            <person name="Henrissat B."/>
            <person name="Grigoriev I.V."/>
            <person name="Hibbett D."/>
            <person name="Nagy L.G."/>
            <person name="Martin F.M."/>
        </authorList>
    </citation>
    <scope>NUCLEOTIDE SEQUENCE</scope>
    <source>
        <strain evidence="5">Prilba</strain>
    </source>
</reference>
<dbReference type="InterPro" id="IPR051016">
    <property type="entry name" value="Diverse_Substrate_AcTransf"/>
</dbReference>
<accession>A0A9P5MQ61</accession>
<proteinExistence type="inferred from homology"/>
<evidence type="ECO:0000313" key="5">
    <source>
        <dbReference type="EMBL" id="KAF8474473.1"/>
    </source>
</evidence>
<keyword evidence="2" id="KW-0808">Transferase</keyword>
<evidence type="ECO:0000313" key="6">
    <source>
        <dbReference type="Proteomes" id="UP000759537"/>
    </source>
</evidence>
<dbReference type="OrthoDB" id="7305308at2759"/>
<dbReference type="CDD" id="cd04301">
    <property type="entry name" value="NAT_SF"/>
    <property type="match status" value="1"/>
</dbReference>
<feature type="domain" description="N-acetyltransferase" evidence="4">
    <location>
        <begin position="4"/>
        <end position="167"/>
    </location>
</feature>
<dbReference type="Gene3D" id="3.40.630.30">
    <property type="match status" value="1"/>
</dbReference>
<dbReference type="PANTHER" id="PTHR10545">
    <property type="entry name" value="DIAMINE N-ACETYLTRANSFERASE"/>
    <property type="match status" value="1"/>
</dbReference>
<dbReference type="AlphaFoldDB" id="A0A9P5MQ61"/>
<evidence type="ECO:0000256" key="1">
    <source>
        <dbReference type="ARBA" id="ARBA00008694"/>
    </source>
</evidence>
<sequence>MLTCVLEPAQPEDAPTVVQLIYLLAVYEKSPHLAVATPALIRKHLFETRIANALLAFSGSLDVPGEAIGFALYFFNFSTWTGRPGLYLEDLYVKPEHRNKGIGKALFKELAIIAQDKDCARMDWSVLKWNQPSIDFYEKCLHAKAQDEWLGMRLDEEGIENLKNITM</sequence>
<dbReference type="Proteomes" id="UP000759537">
    <property type="component" value="Unassembled WGS sequence"/>
</dbReference>